<gene>
    <name evidence="2" type="ORF">PIB30_098433</name>
</gene>
<evidence type="ECO:0000313" key="3">
    <source>
        <dbReference type="Proteomes" id="UP001341840"/>
    </source>
</evidence>
<feature type="region of interest" description="Disordered" evidence="1">
    <location>
        <begin position="26"/>
        <end position="46"/>
    </location>
</feature>
<reference evidence="2 3" key="1">
    <citation type="journal article" date="2023" name="Plants (Basel)">
        <title>Bridging the Gap: Combining Genomics and Transcriptomics Approaches to Understand Stylosanthes scabra, an Orphan Legume from the Brazilian Caatinga.</title>
        <authorList>
            <person name="Ferreira-Neto J.R.C."/>
            <person name="da Silva M.D."/>
            <person name="Binneck E."/>
            <person name="de Melo N.F."/>
            <person name="da Silva R.H."/>
            <person name="de Melo A.L.T.M."/>
            <person name="Pandolfi V."/>
            <person name="Bustamante F.O."/>
            <person name="Brasileiro-Vidal A.C."/>
            <person name="Benko-Iseppon A.M."/>
        </authorList>
    </citation>
    <scope>NUCLEOTIDE SEQUENCE [LARGE SCALE GENOMIC DNA]</scope>
    <source>
        <tissue evidence="2">Leaves</tissue>
    </source>
</reference>
<keyword evidence="3" id="KW-1185">Reference proteome</keyword>
<sequence length="169" mass="18236">MWLIKARPSSPKLPQVTFGPRFQCGPNMTNRTLEHHPQQATFGPSSRLAPNVALTQAQGLAPLKNFFLAAGPRPVRKSGVSLQISSDQCQGNRAKFSLRKGVTKVQPSLKIPSTGLGSFSLGSRNRGLLLIEKISGLVAIKSARLWVEILCVPMITADPRLDGLSLKGN</sequence>
<comment type="caution">
    <text evidence="2">The sequence shown here is derived from an EMBL/GenBank/DDBJ whole genome shotgun (WGS) entry which is preliminary data.</text>
</comment>
<evidence type="ECO:0000313" key="2">
    <source>
        <dbReference type="EMBL" id="MED6153111.1"/>
    </source>
</evidence>
<dbReference type="Proteomes" id="UP001341840">
    <property type="component" value="Unassembled WGS sequence"/>
</dbReference>
<proteinExistence type="predicted"/>
<accession>A0ABU6TW92</accession>
<name>A0ABU6TW92_9FABA</name>
<organism evidence="2 3">
    <name type="scientific">Stylosanthes scabra</name>
    <dbReference type="NCBI Taxonomy" id="79078"/>
    <lineage>
        <taxon>Eukaryota</taxon>
        <taxon>Viridiplantae</taxon>
        <taxon>Streptophyta</taxon>
        <taxon>Embryophyta</taxon>
        <taxon>Tracheophyta</taxon>
        <taxon>Spermatophyta</taxon>
        <taxon>Magnoliopsida</taxon>
        <taxon>eudicotyledons</taxon>
        <taxon>Gunneridae</taxon>
        <taxon>Pentapetalae</taxon>
        <taxon>rosids</taxon>
        <taxon>fabids</taxon>
        <taxon>Fabales</taxon>
        <taxon>Fabaceae</taxon>
        <taxon>Papilionoideae</taxon>
        <taxon>50 kb inversion clade</taxon>
        <taxon>dalbergioids sensu lato</taxon>
        <taxon>Dalbergieae</taxon>
        <taxon>Pterocarpus clade</taxon>
        <taxon>Stylosanthes</taxon>
    </lineage>
</organism>
<evidence type="ECO:0000256" key="1">
    <source>
        <dbReference type="SAM" id="MobiDB-lite"/>
    </source>
</evidence>
<protein>
    <submittedName>
        <fullName evidence="2">Uncharacterized protein</fullName>
    </submittedName>
</protein>
<dbReference type="EMBL" id="JASCZI010093139">
    <property type="protein sequence ID" value="MED6153111.1"/>
    <property type="molecule type" value="Genomic_DNA"/>
</dbReference>